<dbReference type="Gene3D" id="1.10.8.1220">
    <property type="match status" value="1"/>
</dbReference>
<dbReference type="Gene3D" id="3.10.490.20">
    <property type="match status" value="1"/>
</dbReference>
<dbReference type="InterPro" id="IPR043160">
    <property type="entry name" value="Dynein_C_barrel"/>
</dbReference>
<dbReference type="InterPro" id="IPR018247">
    <property type="entry name" value="EF_Hand_1_Ca_BS"/>
</dbReference>
<evidence type="ECO:0000256" key="2">
    <source>
        <dbReference type="ARBA" id="ARBA00008887"/>
    </source>
</evidence>
<dbReference type="Pfam" id="PF17857">
    <property type="entry name" value="AAA_lid_1"/>
    <property type="match status" value="1"/>
</dbReference>
<keyword evidence="5" id="KW-0547">Nucleotide-binding</keyword>
<dbReference type="PANTHER" id="PTHR22878:SF66">
    <property type="entry name" value="DYNEIN AXONEMAL HEAVY CHAIN 7"/>
    <property type="match status" value="1"/>
</dbReference>
<dbReference type="Gene3D" id="1.20.920.20">
    <property type="match status" value="1"/>
</dbReference>
<dbReference type="Proteomes" id="UP001623349">
    <property type="component" value="Unassembled WGS sequence"/>
</dbReference>
<dbReference type="Pfam" id="PF17852">
    <property type="entry name" value="Dynein_AAA_lid"/>
    <property type="match status" value="1"/>
</dbReference>
<evidence type="ECO:0000256" key="3">
    <source>
        <dbReference type="ARBA" id="ARBA00022490"/>
    </source>
</evidence>
<dbReference type="InterPro" id="IPR026983">
    <property type="entry name" value="DHC"/>
</dbReference>
<keyword evidence="6" id="KW-0067">ATP-binding</keyword>
<dbReference type="InterPro" id="IPR041658">
    <property type="entry name" value="AAA_lid_11"/>
</dbReference>
<dbReference type="InterPro" id="IPR043157">
    <property type="entry name" value="Dynein_AAA1S"/>
</dbReference>
<dbReference type="Pfam" id="PF08393">
    <property type="entry name" value="DHC_N2"/>
    <property type="match status" value="1"/>
</dbReference>
<evidence type="ECO:0000256" key="7">
    <source>
        <dbReference type="ARBA" id="ARBA00023017"/>
    </source>
</evidence>
<dbReference type="Gene3D" id="1.10.8.710">
    <property type="match status" value="1"/>
</dbReference>
<dbReference type="PROSITE" id="PS00018">
    <property type="entry name" value="EF_HAND_1"/>
    <property type="match status" value="1"/>
</dbReference>
<dbReference type="EMBL" id="BAAFST010000001">
    <property type="protein sequence ID" value="GAB1284961.1"/>
    <property type="molecule type" value="Genomic_DNA"/>
</dbReference>
<keyword evidence="3" id="KW-0963">Cytoplasm</keyword>
<dbReference type="Pfam" id="PF18199">
    <property type="entry name" value="Dynein_C"/>
    <property type="match status" value="1"/>
</dbReference>
<dbReference type="Pfam" id="PF18198">
    <property type="entry name" value="AAA_lid_11"/>
    <property type="match status" value="1"/>
</dbReference>
<reference evidence="15 16" key="1">
    <citation type="submission" date="2024-08" db="EMBL/GenBank/DDBJ databases">
        <title>The draft genome of Apodemus speciosus.</title>
        <authorList>
            <person name="Nabeshima K."/>
            <person name="Suzuki S."/>
            <person name="Onuma M."/>
        </authorList>
    </citation>
    <scope>NUCLEOTIDE SEQUENCE [LARGE SCALE GENOMIC DNA]</scope>
    <source>
        <strain evidence="15">IB14-021</strain>
    </source>
</reference>
<dbReference type="SUPFAM" id="SSF52540">
    <property type="entry name" value="P-loop containing nucleoside triphosphate hydrolases"/>
    <property type="match status" value="4"/>
</dbReference>
<dbReference type="Gene3D" id="1.20.920.30">
    <property type="match status" value="1"/>
</dbReference>
<keyword evidence="11" id="KW-0206">Cytoskeleton</keyword>
<dbReference type="InterPro" id="IPR004273">
    <property type="entry name" value="Dynein_heavy_D6_P-loop"/>
</dbReference>
<dbReference type="InterPro" id="IPR042228">
    <property type="entry name" value="Dynein_linker_3"/>
</dbReference>
<keyword evidence="16" id="KW-1185">Reference proteome</keyword>
<dbReference type="InterPro" id="IPR002048">
    <property type="entry name" value="EF_hand_dom"/>
</dbReference>
<evidence type="ECO:0000256" key="9">
    <source>
        <dbReference type="ARBA" id="ARBA00023069"/>
    </source>
</evidence>
<evidence type="ECO:0000313" key="15">
    <source>
        <dbReference type="EMBL" id="GAB1284961.1"/>
    </source>
</evidence>
<keyword evidence="9" id="KW-0969">Cilium</keyword>
<dbReference type="Pfam" id="PF03028">
    <property type="entry name" value="Dynein_heavy"/>
    <property type="match status" value="1"/>
</dbReference>
<dbReference type="InterPro" id="IPR035699">
    <property type="entry name" value="AAA_6"/>
</dbReference>
<keyword evidence="12" id="KW-0966">Cell projection</keyword>
<dbReference type="Pfam" id="PF12777">
    <property type="entry name" value="MT"/>
    <property type="match status" value="1"/>
</dbReference>
<dbReference type="Gene3D" id="1.20.1270.280">
    <property type="match status" value="1"/>
</dbReference>
<dbReference type="Pfam" id="PF12774">
    <property type="entry name" value="AAA_6"/>
    <property type="match status" value="2"/>
</dbReference>
<evidence type="ECO:0000256" key="6">
    <source>
        <dbReference type="ARBA" id="ARBA00022840"/>
    </source>
</evidence>
<dbReference type="InterPro" id="IPR041466">
    <property type="entry name" value="Dynein_AAA5_ext"/>
</dbReference>
<evidence type="ECO:0000259" key="14">
    <source>
        <dbReference type="PROSITE" id="PS50222"/>
    </source>
</evidence>
<dbReference type="PROSITE" id="PS50222">
    <property type="entry name" value="EF_HAND_2"/>
    <property type="match status" value="1"/>
</dbReference>
<dbReference type="InterPro" id="IPR041589">
    <property type="entry name" value="DNAH3_AAA_lid_1"/>
</dbReference>
<dbReference type="Gene3D" id="6.10.140.1060">
    <property type="match status" value="1"/>
</dbReference>
<dbReference type="Gene3D" id="1.20.58.1120">
    <property type="match status" value="1"/>
</dbReference>
<sequence length="3162" mass="359633">MRGEDRKIKSLRCNKHVLTVVTIERMLERLKKSNELLELILKGLNEYLEKKRLFFPRFFFLSNDELLEILSETKDPTRVQPHLKKCFEGIAKVEFTETLDITHMKSSEGEVVELVDTISTAKARGQVEKWLVELERIMIKSIHKVIGDAIAAYTKNARINWVRDWPGQTVLCVSQTFWTVEVQTAIAAGQKALEDYLAKCNHQIDDIVTLVRGKLSKQNRVTLGALVVLDVHARDVLASLVNKKISDDTDFEWLSQLRYYWHENNLETKMINAGLRYGYEYLGNSPRLVITPLTDRCYRTLFGALHLHLGGAPEGPAGTGKTETTKDLAKAVAKQCVVFNCSDGLDYLALGKFFKGLLSCGAWACFDEFNRIDLEVLSVVAQQILTIQRGINAGTELLVFEGTELKLDPTCAVFITMNPGYAGRSELPDNLKALFRTVAMMVPDYAMIAEIVLYSCGFVTARPLSIKIVATYRLCSEQLSSQHHYDYGMRAVKSVLTAAGNLKLKYPNENEEILLLRSIIDVNLPKFLSHDLPLFEQTGGSGIPVSILCWFKYNRKMSNSLSLWHVYEGRDSGQPGYSAPREVADLVEGVIKLGITSDLFPGVKLPKPDYNDLLAAIRDNCHTMNLQMTNFFSEKILQIYEMMIVRHGFMIVGEPFGGKTSAYRVLAGALNDICEKVSRTFCSKGQQFTAHRPNPAKAYFCNVNELRRVSTVFTTFFELKENENTRGLRHLLYAFTKAVVNSFSPISVGLMEENKVQITVLNPKSVTMGQLYGQFDLVSHEWSDGVLAVSFRAFAASSTPDRKWLIFDGPVDAVWIENMNTVLDDNKKLCLMSGEIIQMSPQMNLIFEPMDLEVASPATVSRCGMIYMEPHMLGWRPLMVSWINTLPQSVSIIQKEFIEGLFDRMVPLSVEFIRRHTKKLRIAVTTIGVYLGGTVCIGTCRQFQSHELSPTSDTNLVRSLMNLIDCFMDDFADENKQKERNDRESFSLLENDDRLKFNKILRELMEGPITDLTRNKFKLLSGTEQTSSKALTVPFPEKGTIYDYQFVPEGLGRWEQWIKKLADTPPIPKDVQFNEIIVPTLDTIRYSALMNLLTTHQKPSIFVGPTGTGKSVYIINIIMSKLDKRRKGVFGPPLGKRMIVFVDDVNMPAREVYGAQPPIELLRQWLDHWNWYDLKDCSVIKLVDIQIMCAMGPPGGGRNPVTPRYMRHFNIVTINEFSDKSMFTIFSRILTWHLRTCYKFPDDFLDLTTQIVNGTMTLYKDAMKNLLPTPAKSHYLFNLRDFSRVIQGVCLSRPETAENKEAIKRLWVHEVLRVYYDRLLDNADRSWLINYIQEILKNYMQEDFHDLFRNLDFDNDGIVEEDDLRSLMFCDFHDPKREDFGYREIANVDALRMIVEGHLDEYNNMSKKPMNLVLFRFAIEHISRISRILKQPRSHALLVGVGGSGRQSVTRLAAHMADYSLFQVEISKGYGSHEWHEDLKVILRKCAESDMQGVFLFTDTQIKRESFLEDVNNLLNAGEVPNLFALDEKQEICEKMRQLDRQRDKTKQTDGSPIALFNMFIDRCRNQLHVVLAMSPIGDAFRIRLRKFPALVNCCTIDWFQSWPEDALEAVASRFLEDIEMSEEIREGCIDMCKSFHTSTINLSTTFHNELQRYNYVTPTSYLELISTFKLLLEKKRNEVMKMKRRYEVGLDKLDSAASQVATMQSELEALHPQLKVASREVDEMMIMIERESMEVAKTEKIVKADETVANEQAMAAKAIKDECDADLAGALPILESALAALDTLTAQDITVVKSMKSPPAGVKLVMEAICILKGIKADKIPDPTGSGKKIEDFWGPAKRLLGDIRFLQSLHEYDKDNIPPAYMNIIRKSYIPNPDFVPEKIRNASTAAEGLCKWVIAMDSYDKVAKIVAPKKIKLAAAEGELRIAMDGLRKKQAALHEVQDKLAKLQDTLELNKQKKADLENQVDLCSKKLERAEQLIGGLGGEKTRWSNSALELGHLYINLTGDILISSGVVAYLGAFTSNYRQNQTKEWSQSCKERDIPCSDDYSLMGTLGEAVTIRAWNIAGLPSDSFSIDNGIIIMNARRWPLMIDPQGQANKWIKNMEKTNSLQLIKLSDPDYVRTLENCIQFGTPVLLENVGEELDPILEPLLLKQTFKQGGSTCIRLGDSTIEYAPDFRFYITTKLRNPHYLPETSVKAKVTLLNFMITPEGMQDQLLGIVVARERPDLEEEKQALILQGAENKRQLKEIEDKILEVLSSSEGNILEDETAIKILSSSKALANEISQKQEVAEETEKKIDNTRMGYRPIAIHSSILFFSIADLANIEPMYQYSLTWFINLFILSIENSEKSDNLSKRLQILRDHFTYSLYVNICRSLFEKDKMLFSFCLTVNLLIHDNAINKAEWRFLLTGGIGLDNPYTNPCPWLPQKSWDEICRLDDLPAFKTIRREFMRLKDGWKKVYDSMEPHHEMFPEDWENKANDFQRMLIIRCLRPDKGEMLTFLTGAPSANRHKNHCTVSHVYLCSVIPMLQEFIIKKLGRPFIEPPPFDLAKAFGDSNCCAPLIFVLSPGADPMNALLKFADDQGYGGSKLSSLSLGQGQGPIAMKMLEKAVKDGTWVVLQNCHLATSWMPTLEKVCEELSAESTHPDFRIWLTSYPSPNFPVSVLQNGVKMTNEAPKGLRANIIRSYLMDPISDPEFFGSCKKPEEFKKLLYGLCFFHALVQERRKFGPLGWNIPYEFNETDLRISVQQLHMFLNQYEELPYDALRYMTGECNYGGRVTDDWDRRTLRSILNKFFCTELVQNPQYKFDSSGIYFVPPSGDHKSYIEYTKTLPLTPAPEIFGMNANADITKDQSETQLLFDNILLTQSRSSGSGTKSSDEVVNEVAGDILGKLPNNFDIEAAMRRYPTTYTQSMNTVLVQEMGRFNKLLITIRESCINIQKAIKGLVVMSTELEEVVSSILNVKIPGMWMGKSYPSLKPLGSYVNDFLARLKFLQQWYEVGPPPVFWLSGFFFTQAFLTGAQQNYARKFTIPIDLLGFDYEVMDDKEYKNAPEDVGSISPRNGVYIHGLFLDGASWNRKTKKLAESHPKVLYDTVPVMWLKPCKKSDIPKRPSYVAPLYKTSERRGTLSTTGHSTNFVIAMILPSDQPKEHWIGRGVALLCQLNS</sequence>
<comment type="similarity">
    <text evidence="2">Belongs to the dynein heavy chain family.</text>
</comment>
<dbReference type="InterPro" id="IPR024317">
    <property type="entry name" value="Dynein_heavy_chain_D4_dom"/>
</dbReference>
<comment type="caution">
    <text evidence="15">The sequence shown here is derived from an EMBL/GenBank/DDBJ whole genome shotgun (WGS) entry which is preliminary data.</text>
</comment>
<dbReference type="PANTHER" id="PTHR22878">
    <property type="entry name" value="DYNEIN HEAVY CHAIN 6, AXONEMAL-LIKE-RELATED"/>
    <property type="match status" value="1"/>
</dbReference>
<feature type="coiled-coil region" evidence="13">
    <location>
        <begin position="1930"/>
        <end position="1978"/>
    </location>
</feature>
<dbReference type="Pfam" id="PF12775">
    <property type="entry name" value="AAA_7"/>
    <property type="match status" value="1"/>
</dbReference>
<dbReference type="Gene3D" id="3.40.50.300">
    <property type="entry name" value="P-loop containing nucleotide triphosphate hydrolases"/>
    <property type="match status" value="6"/>
</dbReference>
<protein>
    <submittedName>
        <fullName evidence="15">Dynein, axonemal, heavy chain 7B</fullName>
    </submittedName>
</protein>
<keyword evidence="4" id="KW-0493">Microtubule</keyword>
<dbReference type="Gene3D" id="3.20.180.20">
    <property type="entry name" value="Dynein heavy chain, N-terminal domain 2"/>
    <property type="match status" value="1"/>
</dbReference>
<evidence type="ECO:0000256" key="4">
    <source>
        <dbReference type="ARBA" id="ARBA00022701"/>
    </source>
</evidence>
<evidence type="ECO:0000256" key="5">
    <source>
        <dbReference type="ARBA" id="ARBA00022741"/>
    </source>
</evidence>
<dbReference type="InterPro" id="IPR042222">
    <property type="entry name" value="Dynein_2_N"/>
</dbReference>
<organism evidence="15 16">
    <name type="scientific">Apodemus speciosus</name>
    <name type="common">Large Japanese field mouse</name>
    <dbReference type="NCBI Taxonomy" id="105296"/>
    <lineage>
        <taxon>Eukaryota</taxon>
        <taxon>Metazoa</taxon>
        <taxon>Chordata</taxon>
        <taxon>Craniata</taxon>
        <taxon>Vertebrata</taxon>
        <taxon>Euteleostomi</taxon>
        <taxon>Mammalia</taxon>
        <taxon>Eutheria</taxon>
        <taxon>Euarchontoglires</taxon>
        <taxon>Glires</taxon>
        <taxon>Rodentia</taxon>
        <taxon>Myomorpha</taxon>
        <taxon>Muroidea</taxon>
        <taxon>Muridae</taxon>
        <taxon>Murinae</taxon>
        <taxon>Apodemus</taxon>
    </lineage>
</organism>
<keyword evidence="8 13" id="KW-0175">Coiled coil</keyword>
<evidence type="ECO:0000256" key="8">
    <source>
        <dbReference type="ARBA" id="ARBA00023054"/>
    </source>
</evidence>
<dbReference type="InterPro" id="IPR035706">
    <property type="entry name" value="AAA_9"/>
</dbReference>
<dbReference type="Pfam" id="PF12780">
    <property type="entry name" value="AAA_8"/>
    <property type="match status" value="1"/>
</dbReference>
<dbReference type="InterPro" id="IPR024743">
    <property type="entry name" value="Dynein_HC_stalk"/>
</dbReference>
<evidence type="ECO:0000313" key="16">
    <source>
        <dbReference type="Proteomes" id="UP001623349"/>
    </source>
</evidence>
<dbReference type="InterPro" id="IPR027417">
    <property type="entry name" value="P-loop_NTPase"/>
</dbReference>
<evidence type="ECO:0000256" key="1">
    <source>
        <dbReference type="ARBA" id="ARBA00004430"/>
    </source>
</evidence>
<proteinExistence type="inferred from homology"/>
<name>A0ABQ0EDF4_APOSI</name>
<evidence type="ECO:0000256" key="13">
    <source>
        <dbReference type="SAM" id="Coils"/>
    </source>
</evidence>
<gene>
    <name evidence="15" type="ORF">APTSU1_000019100</name>
</gene>
<evidence type="ECO:0000256" key="12">
    <source>
        <dbReference type="ARBA" id="ARBA00023273"/>
    </source>
</evidence>
<evidence type="ECO:0000256" key="11">
    <source>
        <dbReference type="ARBA" id="ARBA00023212"/>
    </source>
</evidence>
<feature type="domain" description="EF-hand" evidence="14">
    <location>
        <begin position="1339"/>
        <end position="1374"/>
    </location>
</feature>
<accession>A0ABQ0EDF4</accession>
<keyword evidence="7" id="KW-0243">Dynein</keyword>
<dbReference type="InterPro" id="IPR013602">
    <property type="entry name" value="Dynein_heavy_linker"/>
</dbReference>
<dbReference type="Pfam" id="PF12781">
    <property type="entry name" value="AAA_9"/>
    <property type="match status" value="1"/>
</dbReference>
<evidence type="ECO:0000256" key="10">
    <source>
        <dbReference type="ARBA" id="ARBA00023175"/>
    </source>
</evidence>
<dbReference type="Gene3D" id="1.10.8.720">
    <property type="entry name" value="Region D6 of dynein motor"/>
    <property type="match status" value="1"/>
</dbReference>
<dbReference type="InterPro" id="IPR041228">
    <property type="entry name" value="Dynein_C"/>
</dbReference>
<dbReference type="Gene3D" id="1.20.140.100">
    <property type="entry name" value="Dynein heavy chain, N-terminal domain 2"/>
    <property type="match status" value="1"/>
</dbReference>
<comment type="subcellular location">
    <subcellularLocation>
        <location evidence="1">Cytoplasm</location>
        <location evidence="1">Cytoskeleton</location>
        <location evidence="1">Cilium axoneme</location>
    </subcellularLocation>
</comment>
<dbReference type="InterPro" id="IPR042219">
    <property type="entry name" value="AAA_lid_11_sf"/>
</dbReference>
<keyword evidence="10" id="KW-0505">Motor protein</keyword>